<accession>A0AAV5KNK1</accession>
<dbReference type="Proteomes" id="UP001054252">
    <property type="component" value="Unassembled WGS sequence"/>
</dbReference>
<protein>
    <submittedName>
        <fullName evidence="1">Uncharacterized protein</fullName>
    </submittedName>
</protein>
<gene>
    <name evidence="1" type="ORF">SLEP1_g35443</name>
</gene>
<proteinExistence type="predicted"/>
<evidence type="ECO:0000313" key="1">
    <source>
        <dbReference type="EMBL" id="GKV26090.1"/>
    </source>
</evidence>
<keyword evidence="2" id="KW-1185">Reference proteome</keyword>
<dbReference type="EMBL" id="BPVZ01000071">
    <property type="protein sequence ID" value="GKV26090.1"/>
    <property type="molecule type" value="Genomic_DNA"/>
</dbReference>
<reference evidence="1 2" key="1">
    <citation type="journal article" date="2021" name="Commun. Biol.">
        <title>The genome of Shorea leprosula (Dipterocarpaceae) highlights the ecological relevance of drought in aseasonal tropical rainforests.</title>
        <authorList>
            <person name="Ng K.K.S."/>
            <person name="Kobayashi M.J."/>
            <person name="Fawcett J.A."/>
            <person name="Hatakeyama M."/>
            <person name="Paape T."/>
            <person name="Ng C.H."/>
            <person name="Ang C.C."/>
            <person name="Tnah L.H."/>
            <person name="Lee C.T."/>
            <person name="Nishiyama T."/>
            <person name="Sese J."/>
            <person name="O'Brien M.J."/>
            <person name="Copetti D."/>
            <person name="Mohd Noor M.I."/>
            <person name="Ong R.C."/>
            <person name="Putra M."/>
            <person name="Sireger I.Z."/>
            <person name="Indrioko S."/>
            <person name="Kosugi Y."/>
            <person name="Izuno A."/>
            <person name="Isagi Y."/>
            <person name="Lee S.L."/>
            <person name="Shimizu K.K."/>
        </authorList>
    </citation>
    <scope>NUCLEOTIDE SEQUENCE [LARGE SCALE GENOMIC DNA]</scope>
    <source>
        <strain evidence="1">214</strain>
    </source>
</reference>
<sequence>MIFPSFLIQEPALEPRNLPLPAGESGSALLFLFTAGCSCFVGANCFDFSPMSFLLPFLPASSPCSSGFYSWRIMVLDRSVS</sequence>
<evidence type="ECO:0000313" key="2">
    <source>
        <dbReference type="Proteomes" id="UP001054252"/>
    </source>
</evidence>
<organism evidence="1 2">
    <name type="scientific">Rubroshorea leprosula</name>
    <dbReference type="NCBI Taxonomy" id="152421"/>
    <lineage>
        <taxon>Eukaryota</taxon>
        <taxon>Viridiplantae</taxon>
        <taxon>Streptophyta</taxon>
        <taxon>Embryophyta</taxon>
        <taxon>Tracheophyta</taxon>
        <taxon>Spermatophyta</taxon>
        <taxon>Magnoliopsida</taxon>
        <taxon>eudicotyledons</taxon>
        <taxon>Gunneridae</taxon>
        <taxon>Pentapetalae</taxon>
        <taxon>rosids</taxon>
        <taxon>malvids</taxon>
        <taxon>Malvales</taxon>
        <taxon>Dipterocarpaceae</taxon>
        <taxon>Rubroshorea</taxon>
    </lineage>
</organism>
<name>A0AAV5KNK1_9ROSI</name>
<dbReference type="AlphaFoldDB" id="A0AAV5KNK1"/>
<comment type="caution">
    <text evidence="1">The sequence shown here is derived from an EMBL/GenBank/DDBJ whole genome shotgun (WGS) entry which is preliminary data.</text>
</comment>